<evidence type="ECO:0000256" key="2">
    <source>
        <dbReference type="SAM" id="MobiDB-lite"/>
    </source>
</evidence>
<dbReference type="AlphaFoldDB" id="A0AAE0C8R4"/>
<evidence type="ECO:0000313" key="4">
    <source>
        <dbReference type="Proteomes" id="UP001190700"/>
    </source>
</evidence>
<name>A0AAE0C8R4_9CHLO</name>
<organism evidence="3 4">
    <name type="scientific">Cymbomonas tetramitiformis</name>
    <dbReference type="NCBI Taxonomy" id="36881"/>
    <lineage>
        <taxon>Eukaryota</taxon>
        <taxon>Viridiplantae</taxon>
        <taxon>Chlorophyta</taxon>
        <taxon>Pyramimonadophyceae</taxon>
        <taxon>Pyramimonadales</taxon>
        <taxon>Pyramimonadaceae</taxon>
        <taxon>Cymbomonas</taxon>
    </lineage>
</organism>
<reference evidence="3 4" key="1">
    <citation type="journal article" date="2015" name="Genome Biol. Evol.">
        <title>Comparative Genomics of a Bacterivorous Green Alga Reveals Evolutionary Causalities and Consequences of Phago-Mixotrophic Mode of Nutrition.</title>
        <authorList>
            <person name="Burns J.A."/>
            <person name="Paasch A."/>
            <person name="Narechania A."/>
            <person name="Kim E."/>
        </authorList>
    </citation>
    <scope>NUCLEOTIDE SEQUENCE [LARGE SCALE GENOMIC DNA]</scope>
    <source>
        <strain evidence="3 4">PLY_AMNH</strain>
    </source>
</reference>
<gene>
    <name evidence="3" type="ORF">CYMTET_40639</name>
</gene>
<feature type="region of interest" description="Disordered" evidence="2">
    <location>
        <begin position="118"/>
        <end position="150"/>
    </location>
</feature>
<evidence type="ECO:0000313" key="3">
    <source>
        <dbReference type="EMBL" id="KAK3249959.1"/>
    </source>
</evidence>
<sequence length="201" mass="22786">MQPRLADILHKANTKQQDKIRREKRFEAALSRHNQRLEAMREEKKNVGGKIIPAASATKMAVHRWIKSVGVTQEAPKLKKKKLSTKVKQKVEERMSSAQGMCVDYRLVGRSYATRPVAWMRPKSAPPLDGKKGEKQRKKDKDTPKSFFCSGNEHRARTSCALGPLRHDIAEIHTQRSRADSWQKGPTALCGKVMPSSNCWS</sequence>
<keyword evidence="4" id="KW-1185">Reference proteome</keyword>
<proteinExistence type="predicted"/>
<evidence type="ECO:0000256" key="1">
    <source>
        <dbReference type="SAM" id="Coils"/>
    </source>
</evidence>
<keyword evidence="1" id="KW-0175">Coiled coil</keyword>
<dbReference type="EMBL" id="LGRX02026997">
    <property type="protein sequence ID" value="KAK3249959.1"/>
    <property type="molecule type" value="Genomic_DNA"/>
</dbReference>
<protein>
    <submittedName>
        <fullName evidence="3">Uncharacterized protein</fullName>
    </submittedName>
</protein>
<comment type="caution">
    <text evidence="3">The sequence shown here is derived from an EMBL/GenBank/DDBJ whole genome shotgun (WGS) entry which is preliminary data.</text>
</comment>
<feature type="coiled-coil region" evidence="1">
    <location>
        <begin position="23"/>
        <end position="50"/>
    </location>
</feature>
<accession>A0AAE0C8R4</accession>
<dbReference type="Proteomes" id="UP001190700">
    <property type="component" value="Unassembled WGS sequence"/>
</dbReference>
<feature type="compositionally biased region" description="Basic and acidic residues" evidence="2">
    <location>
        <begin position="129"/>
        <end position="144"/>
    </location>
</feature>